<gene>
    <name evidence="1" type="ORF">V466_27310</name>
</gene>
<sequence length="179" mass="19170">MTSEPITSPSTTIAQANNVLLIVDAESLLSRYPQPSLEPQNPTGIEEGFIFAISGTKPTQSTTNDSLMTLTANNGENFHIRGRTVSLLAEHSVVFYEMSAGDAGVLSPPELVVHANLTVPAPNPENPTQPGSHTADDHYWHCTQLATGVEACELKFMLINKSCEALGYFSWSVGVKLAG</sequence>
<dbReference type="RefSeq" id="WP_033061386.1">
    <property type="nucleotide sequence ID" value="NZ_AZQQ01000105.1"/>
</dbReference>
<dbReference type="Gene3D" id="2.60.40.3910">
    <property type="entry name" value="Inclusion body protein"/>
    <property type="match status" value="1"/>
</dbReference>
<organism evidence="1 2">
    <name type="scientific">Pseudomonas mandelii PD30</name>
    <dbReference type="NCBI Taxonomy" id="1419583"/>
    <lineage>
        <taxon>Bacteria</taxon>
        <taxon>Pseudomonadati</taxon>
        <taxon>Pseudomonadota</taxon>
        <taxon>Gammaproteobacteria</taxon>
        <taxon>Pseudomonadales</taxon>
        <taxon>Pseudomonadaceae</taxon>
        <taxon>Pseudomonas</taxon>
    </lineage>
</organism>
<dbReference type="Pfam" id="PF12306">
    <property type="entry name" value="PixA"/>
    <property type="match status" value="1"/>
</dbReference>
<dbReference type="Proteomes" id="UP000026739">
    <property type="component" value="Unassembled WGS sequence"/>
</dbReference>
<dbReference type="eggNOG" id="ENOG50316Z4">
    <property type="taxonomic scope" value="Bacteria"/>
</dbReference>
<accession>A0A059KUT9</accession>
<comment type="caution">
    <text evidence="1">The sequence shown here is derived from an EMBL/GenBank/DDBJ whole genome shotgun (WGS) entry which is preliminary data.</text>
</comment>
<reference evidence="1 2" key="1">
    <citation type="submission" date="2013-12" db="EMBL/GenBank/DDBJ databases">
        <authorList>
            <person name="Formusa P.A."/>
            <person name="Habash M."/>
            <person name="Lee H."/>
            <person name="Trevors J.T."/>
        </authorList>
    </citation>
    <scope>NUCLEOTIDE SEQUENCE [LARGE SCALE GENOMIC DNA]</scope>
    <source>
        <strain evidence="1 2">PD30</strain>
    </source>
</reference>
<name>A0A059KUT9_9PSED</name>
<proteinExistence type="predicted"/>
<protein>
    <submittedName>
        <fullName evidence="1">Membrane protein</fullName>
    </submittedName>
</protein>
<dbReference type="InterPro" id="IPR038712">
    <property type="entry name" value="PixA-like_sf"/>
</dbReference>
<dbReference type="AlphaFoldDB" id="A0A059KUT9"/>
<dbReference type="EMBL" id="AZQQ01000105">
    <property type="protein sequence ID" value="KDD65827.1"/>
    <property type="molecule type" value="Genomic_DNA"/>
</dbReference>
<evidence type="ECO:0000313" key="1">
    <source>
        <dbReference type="EMBL" id="KDD65827.1"/>
    </source>
</evidence>
<dbReference type="InterPro" id="IPR021087">
    <property type="entry name" value="Uncharacterised_PixA/AidA"/>
</dbReference>
<evidence type="ECO:0000313" key="2">
    <source>
        <dbReference type="Proteomes" id="UP000026739"/>
    </source>
</evidence>